<gene>
    <name evidence="2" type="ORF">OKA05_17310</name>
</gene>
<protein>
    <submittedName>
        <fullName evidence="2">Uncharacterized protein</fullName>
    </submittedName>
</protein>
<evidence type="ECO:0000256" key="1">
    <source>
        <dbReference type="SAM" id="SignalP"/>
    </source>
</evidence>
<evidence type="ECO:0000313" key="2">
    <source>
        <dbReference type="EMBL" id="MCW1924328.1"/>
    </source>
</evidence>
<reference evidence="2 3" key="1">
    <citation type="submission" date="2022-10" db="EMBL/GenBank/DDBJ databases">
        <title>Luteolibacter arcticus strain CCTCC AB 2014275, whole genome shotgun sequencing project.</title>
        <authorList>
            <person name="Zhao G."/>
            <person name="Shen L."/>
        </authorList>
    </citation>
    <scope>NUCLEOTIDE SEQUENCE [LARGE SCALE GENOMIC DNA]</scope>
    <source>
        <strain evidence="2 3">CCTCC AB 2014275</strain>
    </source>
</reference>
<dbReference type="EMBL" id="JAPDDT010000007">
    <property type="protein sequence ID" value="MCW1924328.1"/>
    <property type="molecule type" value="Genomic_DNA"/>
</dbReference>
<keyword evidence="1" id="KW-0732">Signal</keyword>
<dbReference type="Proteomes" id="UP001320876">
    <property type="component" value="Unassembled WGS sequence"/>
</dbReference>
<feature type="chain" id="PRO_5046746768" evidence="1">
    <location>
        <begin position="32"/>
        <end position="306"/>
    </location>
</feature>
<feature type="signal peptide" evidence="1">
    <location>
        <begin position="1"/>
        <end position="31"/>
    </location>
</feature>
<name>A0ABT3GLE4_9BACT</name>
<dbReference type="RefSeq" id="WP_264488437.1">
    <property type="nucleotide sequence ID" value="NZ_JAPDDT010000007.1"/>
</dbReference>
<proteinExistence type="predicted"/>
<organism evidence="2 3">
    <name type="scientific">Luteolibacter arcticus</name>
    <dbReference type="NCBI Taxonomy" id="1581411"/>
    <lineage>
        <taxon>Bacteria</taxon>
        <taxon>Pseudomonadati</taxon>
        <taxon>Verrucomicrobiota</taxon>
        <taxon>Verrucomicrobiia</taxon>
        <taxon>Verrucomicrobiales</taxon>
        <taxon>Verrucomicrobiaceae</taxon>
        <taxon>Luteolibacter</taxon>
    </lineage>
</organism>
<accession>A0ABT3GLE4</accession>
<keyword evidence="3" id="KW-1185">Reference proteome</keyword>
<comment type="caution">
    <text evidence="2">The sequence shown here is derived from an EMBL/GenBank/DDBJ whole genome shotgun (WGS) entry which is preliminary data.</text>
</comment>
<sequence length="306" mass="33052">MKRSSIAALVTRTIKASVSAGLLLAGGHAFAQAGAGTYTHYTVPSADKPGCTLVSVELKVESLDTTALANSLFFPAIQVNLGNAGEGAHLGPQRVNSVQQSNWGGYFIEFTTPGYRYTPFFNSGPSVTNENQISSPPMLYNPAAGVSVYVGHFDPGTYTQVNSRPASHFNWTVGTNYKLVVYRGGQTNGYWSWEAWIDNLDTGVPYFIGAVYSKANYIDSSLVWVETSITGSAAFDVRYKNPRYVTNGVLKTPAVGSVAHSANPNDSVVAPVDYTSNNQKEVWHRNGILVPATKWKALGYGDDNTW</sequence>
<evidence type="ECO:0000313" key="3">
    <source>
        <dbReference type="Proteomes" id="UP001320876"/>
    </source>
</evidence>